<protein>
    <submittedName>
        <fullName evidence="2">ISC1476 family transposase</fullName>
    </submittedName>
</protein>
<organism evidence="2 3">
    <name type="scientific">Saccharolobus shibatae</name>
    <dbReference type="NCBI Taxonomy" id="2286"/>
    <lineage>
        <taxon>Archaea</taxon>
        <taxon>Thermoproteota</taxon>
        <taxon>Thermoprotei</taxon>
        <taxon>Sulfolobales</taxon>
        <taxon>Sulfolobaceae</taxon>
        <taxon>Saccharolobus</taxon>
    </lineage>
</organism>
<proteinExistence type="predicted"/>
<evidence type="ECO:0000313" key="2">
    <source>
        <dbReference type="EMBL" id="QXJ33988.1"/>
    </source>
</evidence>
<gene>
    <name evidence="1" type="ORF">J5U21_00602</name>
    <name evidence="2" type="ORF">J5U22_00533</name>
</gene>
<sequence length="76" mass="9512">MQKNNEAWNSFFSLLKLKKDGKLPHMDHISPPRYWKDRENKKRKRILMVRQDRYEVDEENHKIILKDFHMEIDFVR</sequence>
<dbReference type="AlphaFoldDB" id="A0A8F5GY71"/>
<keyword evidence="3" id="KW-1185">Reference proteome</keyword>
<reference evidence="2 3" key="1">
    <citation type="journal article" date="2021" name="Environ. Microbiol.">
        <title>New insights into the diversity and evolution of the archaeal mobilome from three complete genomes of Saccharolobus shibatae.</title>
        <authorList>
            <person name="Medvedeva S."/>
            <person name="Brandt D."/>
            <person name="Cvirkaite-Krupovic V."/>
            <person name="Liu Y."/>
            <person name="Severinov K."/>
            <person name="Ishino S."/>
            <person name="Ishino Y."/>
            <person name="Prangishvili D."/>
            <person name="Kalinowski J."/>
            <person name="Krupovic M."/>
        </authorList>
    </citation>
    <scope>NUCLEOTIDE SEQUENCE [LARGE SCALE GENOMIC DNA]</scope>
    <source>
        <strain evidence="1">BEU9</strain>
        <strain evidence="2 3">S38A</strain>
    </source>
</reference>
<dbReference type="GeneID" id="75046154"/>
<evidence type="ECO:0000313" key="3">
    <source>
        <dbReference type="Proteomes" id="UP000694036"/>
    </source>
</evidence>
<evidence type="ECO:0000313" key="1">
    <source>
        <dbReference type="EMBL" id="QXJ30953.1"/>
    </source>
</evidence>
<dbReference type="Proteomes" id="UP000693941">
    <property type="component" value="Chromosome"/>
</dbReference>
<dbReference type="RefSeq" id="WP_261310090.1">
    <property type="nucleotide sequence ID" value="NZ_CP077713.1"/>
</dbReference>
<dbReference type="Proteomes" id="UP000694036">
    <property type="component" value="Chromosome"/>
</dbReference>
<dbReference type="EMBL" id="CP077713">
    <property type="protein sequence ID" value="QXJ33988.1"/>
    <property type="molecule type" value="Genomic_DNA"/>
</dbReference>
<accession>A0A8F5GY71</accession>
<name>A0A8F5GY71_9CREN</name>
<dbReference type="EMBL" id="CP077715">
    <property type="protein sequence ID" value="QXJ30953.1"/>
    <property type="molecule type" value="Genomic_DNA"/>
</dbReference>